<feature type="domain" description="Ig-like" evidence="9">
    <location>
        <begin position="1"/>
        <end position="71"/>
    </location>
</feature>
<keyword evidence="5" id="KW-0130">Cell adhesion</keyword>
<protein>
    <recommendedName>
        <fullName evidence="9">Ig-like domain-containing protein</fullName>
    </recommendedName>
</protein>
<keyword evidence="6" id="KW-0472">Membrane</keyword>
<organism evidence="10 11">
    <name type="scientific">Cirrhinus mrigala</name>
    <name type="common">Mrigala</name>
    <dbReference type="NCBI Taxonomy" id="683832"/>
    <lineage>
        <taxon>Eukaryota</taxon>
        <taxon>Metazoa</taxon>
        <taxon>Chordata</taxon>
        <taxon>Craniata</taxon>
        <taxon>Vertebrata</taxon>
        <taxon>Euteleostomi</taxon>
        <taxon>Actinopterygii</taxon>
        <taxon>Neopterygii</taxon>
        <taxon>Teleostei</taxon>
        <taxon>Ostariophysi</taxon>
        <taxon>Cypriniformes</taxon>
        <taxon>Cyprinidae</taxon>
        <taxon>Labeoninae</taxon>
        <taxon>Labeonini</taxon>
        <taxon>Cirrhinus</taxon>
    </lineage>
</organism>
<evidence type="ECO:0000256" key="8">
    <source>
        <dbReference type="ARBA" id="ARBA00023180"/>
    </source>
</evidence>
<evidence type="ECO:0000313" key="10">
    <source>
        <dbReference type="EMBL" id="KAL0167271.1"/>
    </source>
</evidence>
<comment type="similarity">
    <text evidence="2">Belongs to the nectin family.</text>
</comment>
<keyword evidence="4" id="KW-0677">Repeat</keyword>
<keyword evidence="7" id="KW-1015">Disulfide bond</keyword>
<dbReference type="PANTHER" id="PTHR23277:SF109">
    <property type="entry name" value="POLIOVIRUS RECEPTOR"/>
    <property type="match status" value="1"/>
</dbReference>
<dbReference type="AlphaFoldDB" id="A0ABD0P226"/>
<evidence type="ECO:0000259" key="9">
    <source>
        <dbReference type="PROSITE" id="PS50835"/>
    </source>
</evidence>
<dbReference type="InterPro" id="IPR013783">
    <property type="entry name" value="Ig-like_fold"/>
</dbReference>
<sequence length="73" mass="8084">CEAAQGKPEATISWITTIAGRYNHTSVPERDGTVTVKSEYRMIPTPAENGKEITCVVNQRTQPEPRAFPLKLV</sequence>
<evidence type="ECO:0000256" key="4">
    <source>
        <dbReference type="ARBA" id="ARBA00022737"/>
    </source>
</evidence>
<keyword evidence="3" id="KW-0732">Signal</keyword>
<dbReference type="PROSITE" id="PS50835">
    <property type="entry name" value="IG_LIKE"/>
    <property type="match status" value="1"/>
</dbReference>
<accession>A0ABD0P226</accession>
<feature type="non-terminal residue" evidence="10">
    <location>
        <position position="1"/>
    </location>
</feature>
<dbReference type="Gene3D" id="2.60.40.10">
    <property type="entry name" value="Immunoglobulins"/>
    <property type="match status" value="1"/>
</dbReference>
<evidence type="ECO:0000313" key="11">
    <source>
        <dbReference type="Proteomes" id="UP001529510"/>
    </source>
</evidence>
<name>A0ABD0P226_CIRMR</name>
<evidence type="ECO:0000256" key="3">
    <source>
        <dbReference type="ARBA" id="ARBA00022729"/>
    </source>
</evidence>
<comment type="caution">
    <text evidence="10">The sequence shown here is derived from an EMBL/GenBank/DDBJ whole genome shotgun (WGS) entry which is preliminary data.</text>
</comment>
<evidence type="ECO:0000256" key="2">
    <source>
        <dbReference type="ARBA" id="ARBA00007810"/>
    </source>
</evidence>
<dbReference type="InterPro" id="IPR051427">
    <property type="entry name" value="Nectin/Nectin-like"/>
</dbReference>
<dbReference type="SUPFAM" id="SSF48726">
    <property type="entry name" value="Immunoglobulin"/>
    <property type="match status" value="1"/>
</dbReference>
<dbReference type="InterPro" id="IPR036179">
    <property type="entry name" value="Ig-like_dom_sf"/>
</dbReference>
<evidence type="ECO:0000256" key="7">
    <source>
        <dbReference type="ARBA" id="ARBA00023157"/>
    </source>
</evidence>
<proteinExistence type="inferred from homology"/>
<evidence type="ECO:0000256" key="6">
    <source>
        <dbReference type="ARBA" id="ARBA00023136"/>
    </source>
</evidence>
<dbReference type="Proteomes" id="UP001529510">
    <property type="component" value="Unassembled WGS sequence"/>
</dbReference>
<comment type="subcellular location">
    <subcellularLocation>
        <location evidence="1">Membrane</location>
    </subcellularLocation>
</comment>
<dbReference type="GO" id="GO:0016020">
    <property type="term" value="C:membrane"/>
    <property type="evidence" value="ECO:0007669"/>
    <property type="project" value="UniProtKB-SubCell"/>
</dbReference>
<dbReference type="InterPro" id="IPR007110">
    <property type="entry name" value="Ig-like_dom"/>
</dbReference>
<evidence type="ECO:0000256" key="5">
    <source>
        <dbReference type="ARBA" id="ARBA00022889"/>
    </source>
</evidence>
<keyword evidence="11" id="KW-1185">Reference proteome</keyword>
<dbReference type="GO" id="GO:0007155">
    <property type="term" value="P:cell adhesion"/>
    <property type="evidence" value="ECO:0007669"/>
    <property type="project" value="UniProtKB-KW"/>
</dbReference>
<feature type="non-terminal residue" evidence="10">
    <location>
        <position position="73"/>
    </location>
</feature>
<reference evidence="10 11" key="1">
    <citation type="submission" date="2024-05" db="EMBL/GenBank/DDBJ databases">
        <title>Genome sequencing and assembly of Indian major carp, Cirrhinus mrigala (Hamilton, 1822).</title>
        <authorList>
            <person name="Mohindra V."/>
            <person name="Chowdhury L.M."/>
            <person name="Lal K."/>
            <person name="Jena J.K."/>
        </authorList>
    </citation>
    <scope>NUCLEOTIDE SEQUENCE [LARGE SCALE GENOMIC DNA]</scope>
    <source>
        <strain evidence="10">CM1030</strain>
        <tissue evidence="10">Blood</tissue>
    </source>
</reference>
<dbReference type="PANTHER" id="PTHR23277">
    <property type="entry name" value="NECTIN-RELATED"/>
    <property type="match status" value="1"/>
</dbReference>
<evidence type="ECO:0000256" key="1">
    <source>
        <dbReference type="ARBA" id="ARBA00004370"/>
    </source>
</evidence>
<dbReference type="InterPro" id="IPR013162">
    <property type="entry name" value="CD80_C2-set"/>
</dbReference>
<keyword evidence="8" id="KW-0325">Glycoprotein</keyword>
<gene>
    <name evidence="10" type="ORF">M9458_039115</name>
</gene>
<dbReference type="EMBL" id="JAMKFB020000019">
    <property type="protein sequence ID" value="KAL0167271.1"/>
    <property type="molecule type" value="Genomic_DNA"/>
</dbReference>
<dbReference type="Pfam" id="PF08205">
    <property type="entry name" value="C2-set_2"/>
    <property type="match status" value="1"/>
</dbReference>